<gene>
    <name evidence="2" type="ORF">GQR91_11875</name>
    <name evidence="3" type="ORF">SAMN05216557_102156</name>
</gene>
<protein>
    <submittedName>
        <fullName evidence="2">Host attachment protein</fullName>
    </submittedName>
    <submittedName>
        <fullName evidence="3">Protein required for attachment to host cells</fullName>
    </submittedName>
</protein>
<accession>A0A1G7I9F5</accession>
<sequence length="171" mass="18552">MLVPHNAFVLVADGRKSLFFRNDGDAEFPNLKVEHAEEHPNPRDRDQKTDAAGAARSTQSGQGAPPIAQGGSNQAGGGGQGAQFAPSRGTLGETDYHQQEEDRFAVEIADMLKRRALANEFESLIIVAPPQTLGELRKHYHKEVSNRLTGELAKDLTNMPVPDIETALKNA</sequence>
<evidence type="ECO:0000313" key="3">
    <source>
        <dbReference type="EMBL" id="SDF09104.1"/>
    </source>
</evidence>
<dbReference type="OrthoDB" id="9812459at2"/>
<evidence type="ECO:0000313" key="4">
    <source>
        <dbReference type="Proteomes" id="UP000323502"/>
    </source>
</evidence>
<reference evidence="3 4" key="1">
    <citation type="submission" date="2016-10" db="EMBL/GenBank/DDBJ databases">
        <authorList>
            <person name="Varghese N."/>
            <person name="Submissions S."/>
        </authorList>
    </citation>
    <scope>NUCLEOTIDE SEQUENCE [LARGE SCALE GENOMIC DNA]</scope>
    <source>
        <strain evidence="3 4">S7-754</strain>
    </source>
</reference>
<proteinExistence type="predicted"/>
<dbReference type="RefSeq" id="WP_112382417.1">
    <property type="nucleotide sequence ID" value="NZ_CP178397.1"/>
</dbReference>
<keyword evidence="4" id="KW-1185">Reference proteome</keyword>
<dbReference type="InterPro" id="IPR019291">
    <property type="entry name" value="Host_attachment_protein"/>
</dbReference>
<organism evidence="3 4">
    <name type="scientific">Sphingomonas carotinifaciens</name>
    <dbReference type="NCBI Taxonomy" id="1166323"/>
    <lineage>
        <taxon>Bacteria</taxon>
        <taxon>Pseudomonadati</taxon>
        <taxon>Pseudomonadota</taxon>
        <taxon>Alphaproteobacteria</taxon>
        <taxon>Sphingomonadales</taxon>
        <taxon>Sphingomonadaceae</taxon>
        <taxon>Sphingomonas</taxon>
    </lineage>
</organism>
<dbReference type="Proteomes" id="UP000323502">
    <property type="component" value="Unassembled WGS sequence"/>
</dbReference>
<dbReference type="EMBL" id="WSUT01000005">
    <property type="protein sequence ID" value="MWC44344.1"/>
    <property type="molecule type" value="Genomic_DNA"/>
</dbReference>
<dbReference type="Pfam" id="PF10116">
    <property type="entry name" value="Host_attach"/>
    <property type="match status" value="1"/>
</dbReference>
<evidence type="ECO:0000313" key="2">
    <source>
        <dbReference type="EMBL" id="MWC44344.1"/>
    </source>
</evidence>
<evidence type="ECO:0000256" key="1">
    <source>
        <dbReference type="SAM" id="MobiDB-lite"/>
    </source>
</evidence>
<feature type="region of interest" description="Disordered" evidence="1">
    <location>
        <begin position="33"/>
        <end position="98"/>
    </location>
</feature>
<evidence type="ECO:0000313" key="5">
    <source>
        <dbReference type="Proteomes" id="UP000436801"/>
    </source>
</evidence>
<feature type="compositionally biased region" description="Basic and acidic residues" evidence="1">
    <location>
        <begin position="33"/>
        <end position="49"/>
    </location>
</feature>
<name>A0A1G7I9F5_9SPHN</name>
<dbReference type="EMBL" id="FNBI01000002">
    <property type="protein sequence ID" value="SDF09104.1"/>
    <property type="molecule type" value="Genomic_DNA"/>
</dbReference>
<reference evidence="2 5" key="2">
    <citation type="submission" date="2019-12" db="EMBL/GenBank/DDBJ databases">
        <authorList>
            <person name="Zheng J."/>
        </authorList>
    </citation>
    <scope>NUCLEOTIDE SEQUENCE [LARGE SCALE GENOMIC DNA]</scope>
    <source>
        <strain evidence="2 5">DSM 27347</strain>
    </source>
</reference>
<dbReference type="Proteomes" id="UP000436801">
    <property type="component" value="Unassembled WGS sequence"/>
</dbReference>
<dbReference type="AlphaFoldDB" id="A0A1G7I9F5"/>